<evidence type="ECO:0000259" key="8">
    <source>
        <dbReference type="SMART" id="SM00842"/>
    </source>
</evidence>
<evidence type="ECO:0000256" key="1">
    <source>
        <dbReference type="ARBA" id="ARBA00022475"/>
    </source>
</evidence>
<comment type="caution">
    <text evidence="9">The sequence shown here is derived from an EMBL/GenBank/DDBJ whole genome shotgun (WGS) entry which is preliminary data.</text>
</comment>
<dbReference type="InterPro" id="IPR043129">
    <property type="entry name" value="ATPase_NBD"/>
</dbReference>
<dbReference type="InterPro" id="IPR050696">
    <property type="entry name" value="FtsA/MreB"/>
</dbReference>
<evidence type="ECO:0000313" key="9">
    <source>
        <dbReference type="EMBL" id="PWJ60143.1"/>
    </source>
</evidence>
<comment type="function">
    <text evidence="5 6">Cell division protein that is involved in the assembly of the Z ring. May serve as a membrane anchor for the Z ring.</text>
</comment>
<evidence type="ECO:0000256" key="7">
    <source>
        <dbReference type="SAM" id="MobiDB-lite"/>
    </source>
</evidence>
<dbReference type="GO" id="GO:0009898">
    <property type="term" value="C:cytoplasmic side of plasma membrane"/>
    <property type="evidence" value="ECO:0007669"/>
    <property type="project" value="UniProtKB-UniRule"/>
</dbReference>
<dbReference type="EMBL" id="QGDT01000001">
    <property type="protein sequence ID" value="PWJ60143.1"/>
    <property type="molecule type" value="Genomic_DNA"/>
</dbReference>
<keyword evidence="2 5" id="KW-0132">Cell division</keyword>
<evidence type="ECO:0000313" key="10">
    <source>
        <dbReference type="Proteomes" id="UP000245880"/>
    </source>
</evidence>
<dbReference type="Pfam" id="PF14450">
    <property type="entry name" value="FtsA"/>
    <property type="match status" value="1"/>
</dbReference>
<dbReference type="NCBIfam" id="TIGR01174">
    <property type="entry name" value="ftsA"/>
    <property type="match status" value="1"/>
</dbReference>
<dbReference type="PANTHER" id="PTHR32432">
    <property type="entry name" value="CELL DIVISION PROTEIN FTSA-RELATED"/>
    <property type="match status" value="1"/>
</dbReference>
<dbReference type="PANTHER" id="PTHR32432:SF4">
    <property type="entry name" value="CELL DIVISION PROTEIN FTSA"/>
    <property type="match status" value="1"/>
</dbReference>
<feature type="domain" description="SHS2" evidence="8">
    <location>
        <begin position="7"/>
        <end position="205"/>
    </location>
</feature>
<accession>A0A316AQY6</accession>
<organism evidence="9 10">
    <name type="scientific">Dyadobacter jejuensis</name>
    <dbReference type="NCBI Taxonomy" id="1082580"/>
    <lineage>
        <taxon>Bacteria</taxon>
        <taxon>Pseudomonadati</taxon>
        <taxon>Bacteroidota</taxon>
        <taxon>Cytophagia</taxon>
        <taxon>Cytophagales</taxon>
        <taxon>Spirosomataceae</taxon>
        <taxon>Dyadobacter</taxon>
    </lineage>
</organism>
<dbReference type="SMART" id="SM00842">
    <property type="entry name" value="FtsA"/>
    <property type="match status" value="1"/>
</dbReference>
<dbReference type="InterPro" id="IPR020823">
    <property type="entry name" value="Cell_div_FtsA"/>
</dbReference>
<dbReference type="SUPFAM" id="SSF53067">
    <property type="entry name" value="Actin-like ATPase domain"/>
    <property type="match status" value="2"/>
</dbReference>
<dbReference type="PIRSF" id="PIRSF003101">
    <property type="entry name" value="FtsA"/>
    <property type="match status" value="1"/>
</dbReference>
<keyword evidence="4 5" id="KW-0131">Cell cycle</keyword>
<evidence type="ECO:0000256" key="4">
    <source>
        <dbReference type="ARBA" id="ARBA00023306"/>
    </source>
</evidence>
<keyword evidence="1 5" id="KW-1003">Cell membrane</keyword>
<comment type="subcellular location">
    <subcellularLocation>
        <location evidence="5">Cell membrane</location>
        <topology evidence="5">Peripheral membrane protein</topology>
        <orientation evidence="5">Cytoplasmic side</orientation>
    </subcellularLocation>
    <text evidence="5">Localizes to the Z ring in an FtsZ-dependent manner. Targeted to the membrane through a conserved C-terminal amphipathic helix.</text>
</comment>
<evidence type="ECO:0000256" key="3">
    <source>
        <dbReference type="ARBA" id="ARBA00023136"/>
    </source>
</evidence>
<keyword evidence="3 5" id="KW-0472">Membrane</keyword>
<reference evidence="9 10" key="1">
    <citation type="submission" date="2018-03" db="EMBL/GenBank/DDBJ databases">
        <title>Genomic Encyclopedia of Archaeal and Bacterial Type Strains, Phase II (KMG-II): from individual species to whole genera.</title>
        <authorList>
            <person name="Goeker M."/>
        </authorList>
    </citation>
    <scope>NUCLEOTIDE SEQUENCE [LARGE SCALE GENOMIC DNA]</scope>
    <source>
        <strain evidence="9 10">DSM 100346</strain>
    </source>
</reference>
<feature type="region of interest" description="Disordered" evidence="7">
    <location>
        <begin position="403"/>
        <end position="433"/>
    </location>
</feature>
<dbReference type="OrthoDB" id="9768127at2"/>
<keyword evidence="10" id="KW-1185">Reference proteome</keyword>
<comment type="similarity">
    <text evidence="5 6">Belongs to the FtsA/MreB family.</text>
</comment>
<evidence type="ECO:0000256" key="6">
    <source>
        <dbReference type="PIRNR" id="PIRNR003101"/>
    </source>
</evidence>
<dbReference type="HAMAP" id="MF_02033">
    <property type="entry name" value="FtsA"/>
    <property type="match status" value="1"/>
</dbReference>
<dbReference type="GO" id="GO:0032153">
    <property type="term" value="C:cell division site"/>
    <property type="evidence" value="ECO:0007669"/>
    <property type="project" value="UniProtKB-UniRule"/>
</dbReference>
<dbReference type="Pfam" id="PF02491">
    <property type="entry name" value="SHS2_FTSA"/>
    <property type="match status" value="1"/>
</dbReference>
<dbReference type="InterPro" id="IPR003494">
    <property type="entry name" value="SHS2_FtsA"/>
</dbReference>
<dbReference type="GO" id="GO:0043093">
    <property type="term" value="P:FtsZ-dependent cytokinesis"/>
    <property type="evidence" value="ECO:0007669"/>
    <property type="project" value="UniProtKB-UniRule"/>
</dbReference>
<dbReference type="CDD" id="cd24048">
    <property type="entry name" value="ASKHA_NBD_FtsA"/>
    <property type="match status" value="1"/>
</dbReference>
<sequence length="453" mass="48571">MAQENIVVGVDIGSTKIAVVAAQLPVSGAFQNTIEILGFSEVLMPTGAVVNGSVENIKQVGKAIRTALAETALLSDLDIGIVNVSFGGTHVKVTAQSDGVLRPSASTGEEVTQKDVDQLVEDMYRAKTEPNFEVLHVLPMDFVVDNSAGVKEPVGRTGIKLGANFLVVSGNNQSIQRTRKSLLDADENLRYDKMIFAPLATGLAVLTGNEMKAGIALVDIGDHTTDLIIYQDKIVRHIVSFPIGGRHLTNDLSIGCGIQPENAEQLKKVYGAAISEDIPLNVEILVNFLAGRPPKQVLKKNVALILEERLKEIAAMVYAEILNSGYEEKLIGGIVLTGGTANIPDIELLFEKVTNLSVRVGFPENLAHTSKADAVSNSSFTTAIGLAWAGVQSIDPRVKSVCKPSQEEPVKQAPPAVAAGQRTQEKVKTEPKKTGLSFWESLLGRNDQQTDEY</sequence>
<evidence type="ECO:0000256" key="5">
    <source>
        <dbReference type="HAMAP-Rule" id="MF_02033"/>
    </source>
</evidence>
<dbReference type="AlphaFoldDB" id="A0A316AQY6"/>
<protein>
    <recommendedName>
        <fullName evidence="5 6">Cell division protein FtsA</fullName>
    </recommendedName>
</protein>
<proteinExistence type="inferred from homology"/>
<gene>
    <name evidence="5" type="primary">ftsA</name>
    <name evidence="9" type="ORF">CLV98_101319</name>
</gene>
<evidence type="ECO:0000256" key="2">
    <source>
        <dbReference type="ARBA" id="ARBA00022618"/>
    </source>
</evidence>
<name>A0A316AQY6_9BACT</name>
<dbReference type="Gene3D" id="3.30.420.40">
    <property type="match status" value="2"/>
</dbReference>
<feature type="compositionally biased region" description="Basic and acidic residues" evidence="7">
    <location>
        <begin position="423"/>
        <end position="433"/>
    </location>
</feature>
<comment type="subunit">
    <text evidence="5">Self-interacts. Interacts with FtsZ.</text>
</comment>
<dbReference type="Proteomes" id="UP000245880">
    <property type="component" value="Unassembled WGS sequence"/>
</dbReference>